<organism evidence="1 2">
    <name type="scientific">Phaeosphaeria nodorum (strain SN15 / ATCC MYA-4574 / FGSC 10173)</name>
    <name type="common">Glume blotch fungus</name>
    <name type="synonym">Parastagonospora nodorum</name>
    <dbReference type="NCBI Taxonomy" id="321614"/>
    <lineage>
        <taxon>Eukaryota</taxon>
        <taxon>Fungi</taxon>
        <taxon>Dikarya</taxon>
        <taxon>Ascomycota</taxon>
        <taxon>Pezizomycotina</taxon>
        <taxon>Dothideomycetes</taxon>
        <taxon>Pleosporomycetidae</taxon>
        <taxon>Pleosporales</taxon>
        <taxon>Pleosporineae</taxon>
        <taxon>Phaeosphaeriaceae</taxon>
        <taxon>Parastagonospora</taxon>
    </lineage>
</organism>
<dbReference type="RefSeq" id="XP_001801994.1">
    <property type="nucleotide sequence ID" value="XM_001801942.1"/>
</dbReference>
<protein>
    <submittedName>
        <fullName evidence="1">Uncharacterized protein</fullName>
    </submittedName>
</protein>
<sequence>MRQTISFQEYQTMQKIEEAESKLKKRLGLLTSSSANQEIDTTHFYQSIKFDLSRSRHKIEATCKDALSSSTMNVIQRS</sequence>
<evidence type="ECO:0000313" key="1">
    <source>
        <dbReference type="EMBL" id="EAT80800.1"/>
    </source>
</evidence>
<dbReference type="EMBL" id="CH445344">
    <property type="protein sequence ID" value="EAT80800.1"/>
    <property type="molecule type" value="Genomic_DNA"/>
</dbReference>
<accession>Q0U908</accession>
<dbReference type="GeneID" id="5978902"/>
<reference evidence="2" key="1">
    <citation type="journal article" date="2007" name="Plant Cell">
        <title>Dothideomycete-plant interactions illuminated by genome sequencing and EST analysis of the wheat pathogen Stagonospora nodorum.</title>
        <authorList>
            <person name="Hane J.K."/>
            <person name="Lowe R.G."/>
            <person name="Solomon P.S."/>
            <person name="Tan K.C."/>
            <person name="Schoch C.L."/>
            <person name="Spatafora J.W."/>
            <person name="Crous P.W."/>
            <person name="Kodira C."/>
            <person name="Birren B.W."/>
            <person name="Galagan J.E."/>
            <person name="Torriani S.F."/>
            <person name="McDonald B.A."/>
            <person name="Oliver R.P."/>
        </authorList>
    </citation>
    <scope>NUCLEOTIDE SEQUENCE [LARGE SCALE GENOMIC DNA]</scope>
    <source>
        <strain evidence="2">SN15 / ATCC MYA-4574 / FGSC 10173</strain>
    </source>
</reference>
<evidence type="ECO:0000313" key="2">
    <source>
        <dbReference type="Proteomes" id="UP000001055"/>
    </source>
</evidence>
<name>Q0U908_PHANO</name>
<proteinExistence type="predicted"/>
<dbReference type="HOGENOM" id="CLU_2622830_0_0_1"/>
<dbReference type="AlphaFoldDB" id="Q0U908"/>
<dbReference type="InParanoid" id="Q0U908"/>
<dbReference type="Proteomes" id="UP000001055">
    <property type="component" value="Unassembled WGS sequence"/>
</dbReference>
<dbReference type="KEGG" id="pno:SNOG_11756"/>
<gene>
    <name evidence="1" type="ORF">SNOG_11756</name>
</gene>